<keyword evidence="3" id="KW-1185">Reference proteome</keyword>
<keyword evidence="1" id="KW-0732">Signal</keyword>
<evidence type="ECO:0000313" key="3">
    <source>
        <dbReference type="Proteomes" id="UP001153555"/>
    </source>
</evidence>
<feature type="signal peptide" evidence="1">
    <location>
        <begin position="1"/>
        <end position="29"/>
    </location>
</feature>
<evidence type="ECO:0000256" key="1">
    <source>
        <dbReference type="SAM" id="SignalP"/>
    </source>
</evidence>
<dbReference type="PANTHER" id="PTHR36312:SF1">
    <property type="entry name" value="OS01G0594500 PROTEIN"/>
    <property type="match status" value="1"/>
</dbReference>
<feature type="chain" id="PRO_5040426227" evidence="1">
    <location>
        <begin position="30"/>
        <end position="129"/>
    </location>
</feature>
<organism evidence="2 3">
    <name type="scientific">Striga hermonthica</name>
    <name type="common">Purple witchweed</name>
    <name type="synonym">Buchnera hermonthica</name>
    <dbReference type="NCBI Taxonomy" id="68872"/>
    <lineage>
        <taxon>Eukaryota</taxon>
        <taxon>Viridiplantae</taxon>
        <taxon>Streptophyta</taxon>
        <taxon>Embryophyta</taxon>
        <taxon>Tracheophyta</taxon>
        <taxon>Spermatophyta</taxon>
        <taxon>Magnoliopsida</taxon>
        <taxon>eudicotyledons</taxon>
        <taxon>Gunneridae</taxon>
        <taxon>Pentapetalae</taxon>
        <taxon>asterids</taxon>
        <taxon>lamiids</taxon>
        <taxon>Lamiales</taxon>
        <taxon>Orobanchaceae</taxon>
        <taxon>Buchnereae</taxon>
        <taxon>Striga</taxon>
    </lineage>
</organism>
<dbReference type="OrthoDB" id="653285at2759"/>
<comment type="caution">
    <text evidence="2">The sequence shown here is derived from an EMBL/GenBank/DDBJ whole genome shotgun (WGS) entry which is preliminary data.</text>
</comment>
<dbReference type="EMBL" id="CACSLK010031421">
    <property type="protein sequence ID" value="CAA0839107.1"/>
    <property type="molecule type" value="Genomic_DNA"/>
</dbReference>
<proteinExistence type="predicted"/>
<dbReference type="PANTHER" id="PTHR36312">
    <property type="entry name" value="THIONIN-LIKE PROTEIN 1"/>
    <property type="match status" value="1"/>
</dbReference>
<reference evidence="2" key="1">
    <citation type="submission" date="2019-12" db="EMBL/GenBank/DDBJ databases">
        <authorList>
            <person name="Scholes J."/>
        </authorList>
    </citation>
    <scope>NUCLEOTIDE SEQUENCE</scope>
</reference>
<sequence>MEKVMRKLIAVNVLVILVVGLMLTGKSSAINLVGCATCVLPCFTNISDLQSLGKCVIDCVPTCIQPTQNDVGELQDLDGLDYCKLGCAISMCSNFSKRNDTNGEKVDGCVGSCSNKCVKSYSLPQNSTN</sequence>
<evidence type="ECO:0000313" key="2">
    <source>
        <dbReference type="EMBL" id="CAA0839107.1"/>
    </source>
</evidence>
<name>A0A9N7NN45_STRHE</name>
<dbReference type="AlphaFoldDB" id="A0A9N7NN45"/>
<gene>
    <name evidence="2" type="ORF">SHERM_05676</name>
</gene>
<accession>A0A9N7NN45</accession>
<dbReference type="InterPro" id="IPR038975">
    <property type="entry name" value="THNL"/>
</dbReference>
<dbReference type="Proteomes" id="UP001153555">
    <property type="component" value="Unassembled WGS sequence"/>
</dbReference>
<protein>
    <submittedName>
        <fullName evidence="2">Thionin-like protein 2</fullName>
    </submittedName>
</protein>